<comment type="caution">
    <text evidence="1">The sequence shown here is derived from an EMBL/GenBank/DDBJ whole genome shotgun (WGS) entry which is preliminary data.</text>
</comment>
<organism evidence="1 2">
    <name type="scientific">Cordyceps javanica</name>
    <dbReference type="NCBI Taxonomy" id="43265"/>
    <lineage>
        <taxon>Eukaryota</taxon>
        <taxon>Fungi</taxon>
        <taxon>Dikarya</taxon>
        <taxon>Ascomycota</taxon>
        <taxon>Pezizomycotina</taxon>
        <taxon>Sordariomycetes</taxon>
        <taxon>Hypocreomycetidae</taxon>
        <taxon>Hypocreales</taxon>
        <taxon>Cordycipitaceae</taxon>
        <taxon>Cordyceps</taxon>
    </lineage>
</organism>
<accession>A0A545V6A5</accession>
<dbReference type="Proteomes" id="UP000315783">
    <property type="component" value="Unassembled WGS sequence"/>
</dbReference>
<evidence type="ECO:0000313" key="2">
    <source>
        <dbReference type="Proteomes" id="UP000315783"/>
    </source>
</evidence>
<reference evidence="1 2" key="1">
    <citation type="journal article" date="2019" name="Appl. Microbiol. Biotechnol.">
        <title>Genome sequence of Isaria javanica and comparative genome analysis insights into family S53 peptidase evolution in fungal entomopathogens.</title>
        <authorList>
            <person name="Lin R."/>
            <person name="Zhang X."/>
            <person name="Xin B."/>
            <person name="Zou M."/>
            <person name="Gao Y."/>
            <person name="Qin F."/>
            <person name="Hu Q."/>
            <person name="Xie B."/>
            <person name="Cheng X."/>
        </authorList>
    </citation>
    <scope>NUCLEOTIDE SEQUENCE [LARGE SCALE GENOMIC DNA]</scope>
    <source>
        <strain evidence="1 2">IJ1G</strain>
    </source>
</reference>
<evidence type="ECO:0000313" key="1">
    <source>
        <dbReference type="EMBL" id="TQV97242.1"/>
    </source>
</evidence>
<gene>
    <name evidence="1" type="ORF">IF1G_04482</name>
</gene>
<sequence>MTSELISIYSNVLDVLRCSSGLVRAISHATWRGGDFDFCQRLRSRIEILSGPESEMYQKLSHVMFSSQSAQSV</sequence>
<dbReference type="AlphaFoldDB" id="A0A545V6A5"/>
<keyword evidence="2" id="KW-1185">Reference proteome</keyword>
<dbReference type="EMBL" id="SPUK01000005">
    <property type="protein sequence ID" value="TQV97242.1"/>
    <property type="molecule type" value="Genomic_DNA"/>
</dbReference>
<proteinExistence type="predicted"/>
<name>A0A545V6A5_9HYPO</name>
<protein>
    <submittedName>
        <fullName evidence="1">Uncharacterized protein</fullName>
    </submittedName>
</protein>